<keyword evidence="1" id="KW-1133">Transmembrane helix</keyword>
<reference evidence="3 4" key="1">
    <citation type="journal article" date="2012" name="J. Bacteriol.">
        <title>Genome Sequence of Nitratireductor indicus Type Strain C115.</title>
        <authorList>
            <person name="Lai Q."/>
            <person name="Li G."/>
            <person name="Yu Z."/>
            <person name="Shao Z."/>
        </authorList>
    </citation>
    <scope>NUCLEOTIDE SEQUENCE [LARGE SCALE GENOMIC DNA]</scope>
    <source>
        <strain evidence="3 4">C115</strain>
    </source>
</reference>
<protein>
    <submittedName>
        <fullName evidence="3">Transmembrane protein</fullName>
    </submittedName>
</protein>
<evidence type="ECO:0000313" key="4">
    <source>
        <dbReference type="Proteomes" id="UP000007374"/>
    </source>
</evidence>
<dbReference type="InterPro" id="IPR002823">
    <property type="entry name" value="DUF112_TM"/>
</dbReference>
<evidence type="ECO:0000256" key="1">
    <source>
        <dbReference type="SAM" id="Phobius"/>
    </source>
</evidence>
<feature type="transmembrane region" description="Helical" evidence="1">
    <location>
        <begin position="138"/>
        <end position="159"/>
    </location>
</feature>
<feature type="domain" description="DUF112" evidence="2">
    <location>
        <begin position="20"/>
        <end position="440"/>
    </location>
</feature>
<feature type="transmembrane region" description="Helical" evidence="1">
    <location>
        <begin position="259"/>
        <end position="283"/>
    </location>
</feature>
<dbReference type="Proteomes" id="UP000007374">
    <property type="component" value="Unassembled WGS sequence"/>
</dbReference>
<feature type="transmembrane region" description="Helical" evidence="1">
    <location>
        <begin position="20"/>
        <end position="39"/>
    </location>
</feature>
<dbReference type="STRING" id="721133.SAMN05216176_110156"/>
<evidence type="ECO:0000313" key="3">
    <source>
        <dbReference type="EMBL" id="EKF41620.1"/>
    </source>
</evidence>
<gene>
    <name evidence="3" type="ORF">NA8A_15466</name>
</gene>
<evidence type="ECO:0000259" key="2">
    <source>
        <dbReference type="Pfam" id="PF01970"/>
    </source>
</evidence>
<dbReference type="EMBL" id="AMSI01000010">
    <property type="protein sequence ID" value="EKF41620.1"/>
    <property type="molecule type" value="Genomic_DNA"/>
</dbReference>
<dbReference type="Pfam" id="PF01970">
    <property type="entry name" value="TctA"/>
    <property type="match status" value="1"/>
</dbReference>
<keyword evidence="1" id="KW-0472">Membrane</keyword>
<feature type="transmembrane region" description="Helical" evidence="1">
    <location>
        <begin position="415"/>
        <end position="442"/>
    </location>
</feature>
<keyword evidence="4" id="KW-1185">Reference proteome</keyword>
<dbReference type="PATRIC" id="fig|1231190.3.peg.3204"/>
<proteinExistence type="predicted"/>
<comment type="caution">
    <text evidence="3">The sequence shown here is derived from an EMBL/GenBank/DDBJ whole genome shotgun (WGS) entry which is preliminary data.</text>
</comment>
<name>K2NQJ2_9HYPH</name>
<feature type="transmembrane region" description="Helical" evidence="1">
    <location>
        <begin position="108"/>
        <end position="131"/>
    </location>
</feature>
<dbReference type="RefSeq" id="WP_009451275.1">
    <property type="nucleotide sequence ID" value="NZ_AMSI01000010.1"/>
</dbReference>
<dbReference type="PANTHER" id="PTHR35342:SF5">
    <property type="entry name" value="TRICARBOXYLIC TRANSPORT PROTEIN"/>
    <property type="match status" value="1"/>
</dbReference>
<feature type="transmembrane region" description="Helical" evidence="1">
    <location>
        <begin position="356"/>
        <end position="383"/>
    </location>
</feature>
<feature type="transmembrane region" description="Helical" evidence="1">
    <location>
        <begin position="204"/>
        <end position="224"/>
    </location>
</feature>
<dbReference type="eggNOG" id="COG3333">
    <property type="taxonomic scope" value="Bacteria"/>
</dbReference>
<feature type="transmembrane region" description="Helical" evidence="1">
    <location>
        <begin position="463"/>
        <end position="488"/>
    </location>
</feature>
<sequence length="512" mass="54207">MEILTNLEAGFAVALQWDNILFCFIGVTLGTIIGLLPGIGALSTISMLLPITFYMDPTTAIIMLAGVFYGAQYGGSTASILLNIPGTSANAVTCLDGHPMAKNGRAGVALALTTITSFVGGSFSILVMIFLTPYIARFALEFGAAEYFSIAVFGLIAASTLSRGSALKGLAMVVVGVLLGIVGMDVNSGVQRFNFGILELSDGLSIVALAMGLFGVAEILSNLLRYSGEPYKIDKVTYASLMPTRQDIRDSTPSTVRGMLIGCLCGILPGAGPTIASFMAYAAEKRASRHPERFGTGVVQGIAAPEAANNASVQSAFIPTLSLGIPGDSVMAVLLGALIIHGIVPGPTLVLEQPQLFWGLVASFWVGNIILLALNLPLIGLFVQILRIPYDALYIAMLFFICIGVFTIRNNVFDIFVMLGFGLVGTFMLIARFPAAPLLLGFILGPMIEENMRRALLLSRGDWLTFVDSPITATCAVLSVVSLVWSFWSPLAGFIGRARDRRSNSLGSTGFD</sequence>
<organism evidence="3 4">
    <name type="scientific">Nitratireductor indicus C115</name>
    <dbReference type="NCBI Taxonomy" id="1231190"/>
    <lineage>
        <taxon>Bacteria</taxon>
        <taxon>Pseudomonadati</taxon>
        <taxon>Pseudomonadota</taxon>
        <taxon>Alphaproteobacteria</taxon>
        <taxon>Hyphomicrobiales</taxon>
        <taxon>Phyllobacteriaceae</taxon>
        <taxon>Nitratireductor</taxon>
    </lineage>
</organism>
<dbReference type="AlphaFoldDB" id="K2NQJ2"/>
<accession>K2NQJ2</accession>
<feature type="transmembrane region" description="Helical" evidence="1">
    <location>
        <begin position="165"/>
        <end position="184"/>
    </location>
</feature>
<keyword evidence="1 3" id="KW-0812">Transmembrane</keyword>
<feature type="transmembrane region" description="Helical" evidence="1">
    <location>
        <begin position="390"/>
        <end position="409"/>
    </location>
</feature>
<feature type="transmembrane region" description="Helical" evidence="1">
    <location>
        <begin position="330"/>
        <end position="350"/>
    </location>
</feature>
<dbReference type="OrthoDB" id="9806425at2"/>
<dbReference type="PANTHER" id="PTHR35342">
    <property type="entry name" value="TRICARBOXYLIC TRANSPORT PROTEIN"/>
    <property type="match status" value="1"/>
</dbReference>